<evidence type="ECO:0000313" key="3">
    <source>
        <dbReference type="Proteomes" id="UP001165121"/>
    </source>
</evidence>
<dbReference type="OrthoDB" id="61834at2759"/>
<reference evidence="2" key="1">
    <citation type="submission" date="2023-04" db="EMBL/GenBank/DDBJ databases">
        <title>Phytophthora fragariaefolia NBRC 109709.</title>
        <authorList>
            <person name="Ichikawa N."/>
            <person name="Sato H."/>
            <person name="Tonouchi N."/>
        </authorList>
    </citation>
    <scope>NUCLEOTIDE SEQUENCE</scope>
    <source>
        <strain evidence="2">NBRC 109709</strain>
    </source>
</reference>
<name>A0A9W6XS50_9STRA</name>
<keyword evidence="3" id="KW-1185">Reference proteome</keyword>
<dbReference type="AlphaFoldDB" id="A0A9W6XS50"/>
<feature type="region of interest" description="Disordered" evidence="1">
    <location>
        <begin position="30"/>
        <end position="49"/>
    </location>
</feature>
<evidence type="ECO:0000313" key="2">
    <source>
        <dbReference type="EMBL" id="GMF44148.1"/>
    </source>
</evidence>
<sequence length="205" mass="22636">MRRMSTTAAAPARASRLSLARAFQQQPIGECTWPQDADADDADSPTSAWPEELPELRSILAVQNLVAKIPEQPAPRHLSEGGAYRQWLDDYRRSNALGAETQLDKDAFAAFAKEAGEYLQRQEDEAFQGCDKIRPLEDEELASPEAEAFVEAVKVKLARHMLSQAAASFELLDKDKDGGFAPLGGCVARRAFVTNAVLRMWSWGE</sequence>
<comment type="caution">
    <text evidence="2">The sequence shown here is derived from an EMBL/GenBank/DDBJ whole genome shotgun (WGS) entry which is preliminary data.</text>
</comment>
<proteinExistence type="predicted"/>
<gene>
    <name evidence="2" type="ORF">Pfra01_001524100</name>
</gene>
<dbReference type="Proteomes" id="UP001165121">
    <property type="component" value="Unassembled WGS sequence"/>
</dbReference>
<dbReference type="EMBL" id="BSXT01001648">
    <property type="protein sequence ID" value="GMF44148.1"/>
    <property type="molecule type" value="Genomic_DNA"/>
</dbReference>
<protein>
    <submittedName>
        <fullName evidence="2">Unnamed protein product</fullName>
    </submittedName>
</protein>
<accession>A0A9W6XS50</accession>
<organism evidence="2 3">
    <name type="scientific">Phytophthora fragariaefolia</name>
    <dbReference type="NCBI Taxonomy" id="1490495"/>
    <lineage>
        <taxon>Eukaryota</taxon>
        <taxon>Sar</taxon>
        <taxon>Stramenopiles</taxon>
        <taxon>Oomycota</taxon>
        <taxon>Peronosporomycetes</taxon>
        <taxon>Peronosporales</taxon>
        <taxon>Peronosporaceae</taxon>
        <taxon>Phytophthora</taxon>
    </lineage>
</organism>
<evidence type="ECO:0000256" key="1">
    <source>
        <dbReference type="SAM" id="MobiDB-lite"/>
    </source>
</evidence>